<dbReference type="Pfam" id="PF01547">
    <property type="entry name" value="SBP_bac_1"/>
    <property type="match status" value="1"/>
</dbReference>
<evidence type="ECO:0000256" key="2">
    <source>
        <dbReference type="ARBA" id="ARBA00008520"/>
    </source>
</evidence>
<dbReference type="PROSITE" id="PS51318">
    <property type="entry name" value="TAT"/>
    <property type="match status" value="1"/>
</dbReference>
<dbReference type="InterPro" id="IPR050490">
    <property type="entry name" value="Bact_solute-bd_prot1"/>
</dbReference>
<dbReference type="eggNOG" id="COG1653">
    <property type="taxonomic scope" value="Bacteria"/>
</dbReference>
<comment type="similarity">
    <text evidence="2">Belongs to the bacterial solute-binding protein 1 family.</text>
</comment>
<dbReference type="GO" id="GO:0042597">
    <property type="term" value="C:periplasmic space"/>
    <property type="evidence" value="ECO:0007669"/>
    <property type="project" value="UniProtKB-SubCell"/>
</dbReference>
<keyword evidence="3" id="KW-0574">Periplasm</keyword>
<dbReference type="EMBL" id="AGWX01000001">
    <property type="protein sequence ID" value="EKS41643.1"/>
    <property type="molecule type" value="Genomic_DNA"/>
</dbReference>
<evidence type="ECO:0000313" key="5">
    <source>
        <dbReference type="Proteomes" id="UP000001096"/>
    </source>
</evidence>
<dbReference type="InterPro" id="IPR006311">
    <property type="entry name" value="TAT_signal"/>
</dbReference>
<evidence type="ECO:0000313" key="4">
    <source>
        <dbReference type="EMBL" id="EKS41643.1"/>
    </source>
</evidence>
<evidence type="ECO:0000256" key="1">
    <source>
        <dbReference type="ARBA" id="ARBA00004418"/>
    </source>
</evidence>
<evidence type="ECO:0000256" key="3">
    <source>
        <dbReference type="ARBA" id="ARBA00022764"/>
    </source>
</evidence>
<dbReference type="InterPro" id="IPR006059">
    <property type="entry name" value="SBP"/>
</dbReference>
<comment type="subcellular location">
    <subcellularLocation>
        <location evidence="1">Periplasm</location>
    </subcellularLocation>
</comment>
<keyword evidence="5" id="KW-1185">Reference proteome</keyword>
<dbReference type="Gene3D" id="3.40.190.10">
    <property type="entry name" value="Periplasmic binding protein-like II"/>
    <property type="match status" value="1"/>
</dbReference>
<proteinExistence type="inferred from homology"/>
<dbReference type="PATRIC" id="fig|883078.3.peg.758"/>
<dbReference type="PANTHER" id="PTHR43649">
    <property type="entry name" value="ARABINOSE-BINDING PROTEIN-RELATED"/>
    <property type="match status" value="1"/>
</dbReference>
<accession>K8PTE3</accession>
<dbReference type="PANTHER" id="PTHR43649:SF12">
    <property type="entry name" value="DIACETYLCHITOBIOSE BINDING PROTEIN DASA"/>
    <property type="match status" value="1"/>
</dbReference>
<dbReference type="SUPFAM" id="SSF53850">
    <property type="entry name" value="Periplasmic binding protein-like II"/>
    <property type="match status" value="1"/>
</dbReference>
<sequence length="441" mass="48887">MAKDGISNIDRRTLIKGAGAVGAGLAAGTLGAPAVWGQGKKTIRFLNTETSIDSIRALKVACAEYERMTGTQVIVDSVPLDDAFTKVTTSLRGGQPYDIATFAFVGHVLLLQAEGHLMPLTELTSKHKWGPKILFPIKNEVYWYPYDYNLAWIYYRKDLYEKKGLSVPKTWAEMLKNSQALNEDGRSGSLFPIGSNGATNWLSPGFMWAEGVKLFDDKWNVSIDNAVNAPKVAAYLDFFADLYKTMPSGTSQASFGEVLSNFSSDKVGHTAYAGRIIEALERTSPALATKYGITPYMDSAGKAKAVNHGYDGWVVLKTPNSSESMKFMKWFTENQYINFLHTAPLHFQPPRLDVYEDARWRAHPLIEKHKDAVETMKNFIVDKSMILTSVDTEGPAPDLRPGKVFEGFVIPEMLQNRVLKNMPATECVKAAGDKMRKLTAS</sequence>
<organism evidence="4 5">
    <name type="scientific">Afipia broomeae ATCC 49717</name>
    <dbReference type="NCBI Taxonomy" id="883078"/>
    <lineage>
        <taxon>Bacteria</taxon>
        <taxon>Pseudomonadati</taxon>
        <taxon>Pseudomonadota</taxon>
        <taxon>Alphaproteobacteria</taxon>
        <taxon>Hyphomicrobiales</taxon>
        <taxon>Nitrobacteraceae</taxon>
        <taxon>Afipia</taxon>
    </lineage>
</organism>
<dbReference type="HOGENOM" id="CLU_646667_0_0_5"/>
<dbReference type="RefSeq" id="WP_006019444.1">
    <property type="nucleotide sequence ID" value="NZ_KB375282.1"/>
</dbReference>
<dbReference type="Proteomes" id="UP000001096">
    <property type="component" value="Unassembled WGS sequence"/>
</dbReference>
<protein>
    <submittedName>
        <fullName evidence="4">Uncharacterized protein</fullName>
    </submittedName>
</protein>
<gene>
    <name evidence="4" type="ORF">HMPREF9695_00735</name>
</gene>
<reference evidence="4 5" key="1">
    <citation type="submission" date="2012-04" db="EMBL/GenBank/DDBJ databases">
        <title>The Genome Sequence of Afipia broomeae ATCC 49717.</title>
        <authorList>
            <consortium name="The Broad Institute Genome Sequencing Platform"/>
            <person name="Earl A."/>
            <person name="Ward D."/>
            <person name="Feldgarden M."/>
            <person name="Gevers D."/>
            <person name="Huys G."/>
            <person name="Walker B."/>
            <person name="Young S.K."/>
            <person name="Zeng Q."/>
            <person name="Gargeya S."/>
            <person name="Fitzgerald M."/>
            <person name="Haas B."/>
            <person name="Abouelleil A."/>
            <person name="Alvarado L."/>
            <person name="Arachchi H.M."/>
            <person name="Berlin A."/>
            <person name="Chapman S.B."/>
            <person name="Goldberg J."/>
            <person name="Griggs A."/>
            <person name="Gujja S."/>
            <person name="Hansen M."/>
            <person name="Howarth C."/>
            <person name="Imamovic A."/>
            <person name="Larimer J."/>
            <person name="McCowen C."/>
            <person name="Montmayeur A."/>
            <person name="Murphy C."/>
            <person name="Neiman D."/>
            <person name="Pearson M."/>
            <person name="Priest M."/>
            <person name="Roberts A."/>
            <person name="Saif S."/>
            <person name="Shea T."/>
            <person name="Sisk P."/>
            <person name="Sykes S."/>
            <person name="Wortman J."/>
            <person name="Nusbaum C."/>
            <person name="Birren B."/>
        </authorList>
    </citation>
    <scope>NUCLEOTIDE SEQUENCE [LARGE SCALE GENOMIC DNA]</scope>
    <source>
        <strain evidence="4 5">ATCC 49717</strain>
    </source>
</reference>
<comment type="caution">
    <text evidence="4">The sequence shown here is derived from an EMBL/GenBank/DDBJ whole genome shotgun (WGS) entry which is preliminary data.</text>
</comment>
<name>K8PTE3_9BRAD</name>
<dbReference type="AlphaFoldDB" id="K8PTE3"/>